<dbReference type="RefSeq" id="WP_310258266.1">
    <property type="nucleotide sequence ID" value="NZ_JAVDWN010000017.1"/>
</dbReference>
<comment type="caution">
    <text evidence="2">The sequence shown here is derived from an EMBL/GenBank/DDBJ whole genome shotgun (WGS) entry which is preliminary data.</text>
</comment>
<protein>
    <recommendedName>
        <fullName evidence="1">Plasmid pRiA4b Orf3-like domain-containing protein</fullName>
    </recommendedName>
</protein>
<proteinExistence type="predicted"/>
<sequence>MDIFNAGAGADPDSILELRVELVDSEPAIWRLFELRSSLALHEAHQVLQAAFGWEDAHLHRFLTSDPFAPLRPVNGQLPEVLQWLPGQECEEPGDRPEEDCSLDQLLTLGSGEAFYEYDFGDSWLHRLELVSRRPAEDDSPPARLIDGARRGPLENSGGFPGYEQIMDALADPSHPDHAEHASWVADITGSDAPFDPAFLDIPAVNRTLAEQFRRTQSGEKRRK</sequence>
<feature type="domain" description="Plasmid pRiA4b Orf3-like" evidence="1">
    <location>
        <begin position="15"/>
        <end position="202"/>
    </location>
</feature>
<dbReference type="PANTHER" id="PTHR41878:SF1">
    <property type="entry name" value="TNPR PROTEIN"/>
    <property type="match status" value="1"/>
</dbReference>
<accession>A0AAW8NEA3</accession>
<organism evidence="2 3">
    <name type="scientific">Pseudarthrobacter oxydans</name>
    <name type="common">Arthrobacter oxydans</name>
    <dbReference type="NCBI Taxonomy" id="1671"/>
    <lineage>
        <taxon>Bacteria</taxon>
        <taxon>Bacillati</taxon>
        <taxon>Actinomycetota</taxon>
        <taxon>Actinomycetes</taxon>
        <taxon>Micrococcales</taxon>
        <taxon>Micrococcaceae</taxon>
        <taxon>Pseudarthrobacter</taxon>
    </lineage>
</organism>
<evidence type="ECO:0000259" key="1">
    <source>
        <dbReference type="Pfam" id="PF07929"/>
    </source>
</evidence>
<dbReference type="PANTHER" id="PTHR41878">
    <property type="entry name" value="LEXA REPRESSOR-RELATED"/>
    <property type="match status" value="1"/>
</dbReference>
<dbReference type="Proteomes" id="UP001262032">
    <property type="component" value="Unassembled WGS sequence"/>
</dbReference>
<dbReference type="InterPro" id="IPR024047">
    <property type="entry name" value="MM3350-like_sf"/>
</dbReference>
<reference evidence="2" key="1">
    <citation type="submission" date="2023-07" db="EMBL/GenBank/DDBJ databases">
        <title>Sorghum-associated microbial communities from plants grown in Nebraska, USA.</title>
        <authorList>
            <person name="Schachtman D."/>
        </authorList>
    </citation>
    <scope>NUCLEOTIDE SEQUENCE</scope>
    <source>
        <strain evidence="2">BE261</strain>
    </source>
</reference>
<dbReference type="Gene3D" id="3.10.290.30">
    <property type="entry name" value="MM3350-like"/>
    <property type="match status" value="1"/>
</dbReference>
<evidence type="ECO:0000313" key="3">
    <source>
        <dbReference type="Proteomes" id="UP001262032"/>
    </source>
</evidence>
<gene>
    <name evidence="2" type="ORF">J2X12_003711</name>
</gene>
<dbReference type="EMBL" id="JAVDWN010000017">
    <property type="protein sequence ID" value="MDR7165657.1"/>
    <property type="molecule type" value="Genomic_DNA"/>
</dbReference>
<evidence type="ECO:0000313" key="2">
    <source>
        <dbReference type="EMBL" id="MDR7165657.1"/>
    </source>
</evidence>
<name>A0AAW8NEA3_PSEOX</name>
<dbReference type="Pfam" id="PF07929">
    <property type="entry name" value="PRiA4_ORF3"/>
    <property type="match status" value="1"/>
</dbReference>
<dbReference type="AlphaFoldDB" id="A0AAW8NEA3"/>
<dbReference type="InterPro" id="IPR012912">
    <property type="entry name" value="Plasmid_pRiA4b_Orf3-like"/>
</dbReference>
<dbReference type="SUPFAM" id="SSF159941">
    <property type="entry name" value="MM3350-like"/>
    <property type="match status" value="1"/>
</dbReference>